<dbReference type="GO" id="GO:0004222">
    <property type="term" value="F:metalloendopeptidase activity"/>
    <property type="evidence" value="ECO:0007669"/>
    <property type="project" value="UniProtKB-UniRule"/>
</dbReference>
<keyword evidence="3 6" id="KW-0378">Hydrolase</keyword>
<organism evidence="9 10">
    <name type="scientific">Paenibacillus mucilaginosus (strain KNP414)</name>
    <dbReference type="NCBI Taxonomy" id="1036673"/>
    <lineage>
        <taxon>Bacteria</taxon>
        <taxon>Bacillati</taxon>
        <taxon>Bacillota</taxon>
        <taxon>Bacilli</taxon>
        <taxon>Bacillales</taxon>
        <taxon>Paenibacillaceae</taxon>
        <taxon>Paenibacillus</taxon>
    </lineage>
</organism>
<comment type="function">
    <text evidence="6">Has oligopeptidase activity and degrades a variety of small bioactive peptides.</text>
</comment>
<dbReference type="InterPro" id="IPR042088">
    <property type="entry name" value="OligoPept_F_C"/>
</dbReference>
<dbReference type="PANTHER" id="PTHR11804:SF84">
    <property type="entry name" value="SACCHAROLYSIN"/>
    <property type="match status" value="1"/>
</dbReference>
<dbReference type="AlphaFoldDB" id="F8F5B8"/>
<evidence type="ECO:0000256" key="3">
    <source>
        <dbReference type="ARBA" id="ARBA00022801"/>
    </source>
</evidence>
<dbReference type="Gene3D" id="1.20.140.70">
    <property type="entry name" value="Oligopeptidase f, N-terminal domain"/>
    <property type="match status" value="1"/>
</dbReference>
<feature type="domain" description="Peptidase M3A/M3B catalytic" evidence="7">
    <location>
        <begin position="204"/>
        <end position="583"/>
    </location>
</feature>
<keyword evidence="1 6" id="KW-0645">Protease</keyword>
<proteinExistence type="inferred from homology"/>
<dbReference type="RefSeq" id="WP_013916090.1">
    <property type="nucleotide sequence ID" value="NC_015690.1"/>
</dbReference>
<keyword evidence="5 6" id="KW-0482">Metalloprotease</keyword>
<comment type="similarity">
    <text evidence="6">Belongs to the peptidase M3B family.</text>
</comment>
<dbReference type="InterPro" id="IPR004438">
    <property type="entry name" value="Peptidase_M3B"/>
</dbReference>
<reference evidence="10" key="1">
    <citation type="submission" date="2011-06" db="EMBL/GenBank/DDBJ databases">
        <title>Complete genome sequence of Paenibacillus mucilaginosus KNP414.</title>
        <authorList>
            <person name="Wang J."/>
            <person name="Hu S."/>
            <person name="Hu X."/>
            <person name="Zhang B."/>
            <person name="Dong D."/>
            <person name="Zhang S."/>
            <person name="Zhao K."/>
            <person name="Wu D."/>
        </authorList>
    </citation>
    <scope>NUCLEOTIDE SEQUENCE [LARGE SCALE GENOMIC DNA]</scope>
    <source>
        <strain evidence="10">KNP414</strain>
    </source>
</reference>
<keyword evidence="4 6" id="KW-0862">Zinc</keyword>
<feature type="domain" description="Oligopeptidase F N-terminal" evidence="8">
    <location>
        <begin position="114"/>
        <end position="182"/>
    </location>
</feature>
<dbReference type="GO" id="GO:0006518">
    <property type="term" value="P:peptide metabolic process"/>
    <property type="evidence" value="ECO:0007669"/>
    <property type="project" value="TreeGrafter"/>
</dbReference>
<accession>F8F5B8</accession>
<evidence type="ECO:0000256" key="6">
    <source>
        <dbReference type="RuleBase" id="RU368091"/>
    </source>
</evidence>
<protein>
    <recommendedName>
        <fullName evidence="6">Oligopeptidase F</fullName>
        <ecNumber evidence="6">3.4.24.-</ecNumber>
    </recommendedName>
</protein>
<name>F8F5B8_PAEMK</name>
<comment type="cofactor">
    <cofactor evidence="6">
        <name>Zn(2+)</name>
        <dbReference type="ChEBI" id="CHEBI:29105"/>
    </cofactor>
    <text evidence="6">Binds 1 zinc ion.</text>
</comment>
<dbReference type="InterPro" id="IPR045090">
    <property type="entry name" value="Pept_M3A_M3B"/>
</dbReference>
<dbReference type="Pfam" id="PF01432">
    <property type="entry name" value="Peptidase_M3"/>
    <property type="match status" value="1"/>
</dbReference>
<dbReference type="Gene3D" id="1.10.287.830">
    <property type="entry name" value="putative peptidase helix hairpin domain like"/>
    <property type="match status" value="1"/>
</dbReference>
<dbReference type="Proteomes" id="UP000006620">
    <property type="component" value="Chromosome"/>
</dbReference>
<evidence type="ECO:0000256" key="5">
    <source>
        <dbReference type="ARBA" id="ARBA00023049"/>
    </source>
</evidence>
<dbReference type="EC" id="3.4.24.-" evidence="6"/>
<dbReference type="SUPFAM" id="SSF55486">
    <property type="entry name" value="Metalloproteases ('zincins'), catalytic domain"/>
    <property type="match status" value="1"/>
</dbReference>
<dbReference type="HOGENOM" id="CLU_021290_2_0_9"/>
<dbReference type="EMBL" id="CP002869">
    <property type="protein sequence ID" value="AEI40929.1"/>
    <property type="molecule type" value="Genomic_DNA"/>
</dbReference>
<evidence type="ECO:0000313" key="10">
    <source>
        <dbReference type="Proteomes" id="UP000006620"/>
    </source>
</evidence>
<dbReference type="KEGG" id="pms:KNP414_02368"/>
<evidence type="ECO:0000313" key="9">
    <source>
        <dbReference type="EMBL" id="AEI40929.1"/>
    </source>
</evidence>
<dbReference type="GO" id="GO:0046872">
    <property type="term" value="F:metal ion binding"/>
    <property type="evidence" value="ECO:0007669"/>
    <property type="project" value="UniProtKB-UniRule"/>
</dbReference>
<keyword evidence="2 6" id="KW-0479">Metal-binding</keyword>
<dbReference type="InterPro" id="IPR001567">
    <property type="entry name" value="Pept_M3A_M3B_dom"/>
</dbReference>
<evidence type="ECO:0000259" key="7">
    <source>
        <dbReference type="Pfam" id="PF01432"/>
    </source>
</evidence>
<evidence type="ECO:0000256" key="2">
    <source>
        <dbReference type="ARBA" id="ARBA00022723"/>
    </source>
</evidence>
<dbReference type="PATRIC" id="fig|1036673.3.peg.2133"/>
<dbReference type="NCBIfam" id="TIGR00181">
    <property type="entry name" value="pepF"/>
    <property type="match status" value="1"/>
</dbReference>
<dbReference type="Gene3D" id="1.10.1370.20">
    <property type="entry name" value="Oligoendopeptidase f, C-terminal domain"/>
    <property type="match status" value="1"/>
</dbReference>
<reference evidence="9 10" key="2">
    <citation type="journal article" date="2013" name="Genome Announc.">
        <title>Genome Sequence of Growth-Improving Paenibacillus mucilaginosus Strain KNP414.</title>
        <authorList>
            <person name="Lu J.J."/>
            <person name="Wang J.F."/>
            <person name="Hu X.F."/>
        </authorList>
    </citation>
    <scope>NUCLEOTIDE SEQUENCE [LARGE SCALE GENOMIC DNA]</scope>
    <source>
        <strain evidence="9 10">KNP414</strain>
    </source>
</reference>
<gene>
    <name evidence="9" type="ordered locus">KNP414_02368</name>
</gene>
<dbReference type="Pfam" id="PF08439">
    <property type="entry name" value="Peptidase_M3_N"/>
    <property type="match status" value="1"/>
</dbReference>
<sequence length="596" mass="68205">MPNQLQRQDVPAHEKWNLADIYPSPAAWDEDYAKIETLITTVKAFENQLTASGSLLAFLRSQEEMYRLYEKVYVYASLQLAQDTRETSSQALLDKASQLGVRVSASTAFFSPFLMSLDPEVLEGYIKEEEGLRYYERDLYEEYKYKKHVLSQEKEEVLSQLGEVIGAPRTIFNMLNNADIRFGKVHNEEGGEVPLTRGMYAKIMEHQDRSKREEAFHAFNKPYLELKNTIAATLGSSVKNNVLFSRMRGYESPLQRSLFKDDVPVSVYDNLLEATKANLAPLHHYLQVRKKALGVEDLRVYDLSVPLVTDVEMTIPYEEAYDTMLAALAPLGDEYVSVLAGARTSGWIDVRETEGKRSGAFCSGPYGTHPYVLLNHNNTFDSMFTLAHEMGHAMHSYYSDKHQPAISAQYTIFVAEVASTVNEVLLMKHYLKQNPSASLKKYLLNHFIDEFRGTYFTQVMFAEFEKRVHEKAMRGETLNSDSLSEVYEDLYKTYYGDVLELNPEVKYGWARIPHFYNAFYVYKYATGYASAFHLASRIFDGDSDTVRTYLEFLKSGRSEYPLELLRRTGVDLLQPEPIQGAMEAFAGIVKEFESTF</sequence>
<evidence type="ECO:0000256" key="1">
    <source>
        <dbReference type="ARBA" id="ARBA00022670"/>
    </source>
</evidence>
<dbReference type="CDD" id="cd09608">
    <property type="entry name" value="M3B_PepF"/>
    <property type="match status" value="1"/>
</dbReference>
<evidence type="ECO:0000256" key="4">
    <source>
        <dbReference type="ARBA" id="ARBA00022833"/>
    </source>
</evidence>
<dbReference type="PANTHER" id="PTHR11804">
    <property type="entry name" value="PROTEASE M3 THIMET OLIGOPEPTIDASE-RELATED"/>
    <property type="match status" value="1"/>
</dbReference>
<dbReference type="GO" id="GO:0006508">
    <property type="term" value="P:proteolysis"/>
    <property type="evidence" value="ECO:0007669"/>
    <property type="project" value="UniProtKB-KW"/>
</dbReference>
<evidence type="ECO:0000259" key="8">
    <source>
        <dbReference type="Pfam" id="PF08439"/>
    </source>
</evidence>
<dbReference type="InterPro" id="IPR013647">
    <property type="entry name" value="OligopepF_N_dom"/>
</dbReference>